<comment type="function">
    <text evidence="16">NQR complex catalyzes the reduction of ubiquinone-1 to ubiquinol by two successive reactions, coupled with the transport of Na(+) ions from the cytoplasm to the periplasm. NqrA to NqrE are probably involved in the second step, the conversion of ubisemiquinone to ubiquinol.</text>
</comment>
<keyword evidence="12 16" id="KW-0406">Ion transport</keyword>
<evidence type="ECO:0000256" key="17">
    <source>
        <dbReference type="PIRNR" id="PIRNR009437"/>
    </source>
</evidence>
<feature type="domain" description="FMN-binding" evidence="18">
    <location>
        <begin position="138"/>
        <end position="237"/>
    </location>
</feature>
<evidence type="ECO:0000256" key="12">
    <source>
        <dbReference type="ARBA" id="ARBA00023065"/>
    </source>
</evidence>
<proteinExistence type="inferred from homology"/>
<dbReference type="NCBIfam" id="TIGR01938">
    <property type="entry name" value="nqrC"/>
    <property type="match status" value="1"/>
</dbReference>
<evidence type="ECO:0000256" key="8">
    <source>
        <dbReference type="ARBA" id="ARBA00022967"/>
    </source>
</evidence>
<dbReference type="SMART" id="SM00900">
    <property type="entry name" value="FMN_bind"/>
    <property type="match status" value="1"/>
</dbReference>
<keyword evidence="9 16" id="KW-1133">Transmembrane helix</keyword>
<keyword evidence="10 16" id="KW-0520">NAD</keyword>
<dbReference type="Proteomes" id="UP000486602">
    <property type="component" value="Unassembled WGS sequence"/>
</dbReference>
<dbReference type="PANTHER" id="PTHR37838:SF1">
    <property type="entry name" value="NA(+)-TRANSLOCATING NADH-QUINONE REDUCTASE SUBUNIT C"/>
    <property type="match status" value="1"/>
</dbReference>
<keyword evidence="6 16" id="KW-0288">FMN</keyword>
<evidence type="ECO:0000256" key="16">
    <source>
        <dbReference type="HAMAP-Rule" id="MF_00427"/>
    </source>
</evidence>
<accession>A0A7K3WPM4</accession>
<evidence type="ECO:0000256" key="7">
    <source>
        <dbReference type="ARBA" id="ARBA00022692"/>
    </source>
</evidence>
<dbReference type="InterPro" id="IPR010204">
    <property type="entry name" value="NqrC"/>
</dbReference>
<dbReference type="Pfam" id="PF04205">
    <property type="entry name" value="FMN_bind"/>
    <property type="match status" value="1"/>
</dbReference>
<evidence type="ECO:0000256" key="13">
    <source>
        <dbReference type="ARBA" id="ARBA00023075"/>
    </source>
</evidence>
<evidence type="ECO:0000256" key="15">
    <source>
        <dbReference type="ARBA" id="ARBA00023201"/>
    </source>
</evidence>
<dbReference type="GO" id="GO:0006814">
    <property type="term" value="P:sodium ion transport"/>
    <property type="evidence" value="ECO:0007669"/>
    <property type="project" value="UniProtKB-UniRule"/>
</dbReference>
<comment type="caution">
    <text evidence="16">Lacks conserved residue(s) required for the propagation of feature annotation.</text>
</comment>
<evidence type="ECO:0000256" key="5">
    <source>
        <dbReference type="ARBA" id="ARBA00022630"/>
    </source>
</evidence>
<evidence type="ECO:0000256" key="3">
    <source>
        <dbReference type="ARBA" id="ARBA00022519"/>
    </source>
</evidence>
<keyword evidence="13 16" id="KW-0830">Ubiquinone</keyword>
<evidence type="ECO:0000256" key="2">
    <source>
        <dbReference type="ARBA" id="ARBA00022475"/>
    </source>
</evidence>
<dbReference type="InterPro" id="IPR007329">
    <property type="entry name" value="FMN-bd"/>
</dbReference>
<sequence>MNRNSNAFTFLFAIIMVLIVGAALSFASMSLKPLQVQNTIEKEMMSILGSVGVESTRDNAEGNFYEYITNRIVLNHQGEVVEERDGKIDADDKNEPFNVDVKKEFRDRQMTNEKKHYPLYVANIDGEKVVVIPMVGKGLWGPVWGYVALKSDYNTIYGATFNHQSETPGLGAEITEPFFTNEFAGKTIYDEQGKLVSIEVQKGGASPDAPHAVDAITGGTITSKGVQEMLERTFSVYDKYFEKNRTQTSQEI</sequence>
<comment type="subunit">
    <text evidence="16 17">Composed of six subunits; NqrA, NqrB, NqrC, NqrD, NqrE and NqrF.</text>
</comment>
<keyword evidence="1 16" id="KW-0813">Transport</keyword>
<keyword evidence="2 16" id="KW-1003">Cell membrane</keyword>
<keyword evidence="20" id="KW-1185">Reference proteome</keyword>
<keyword evidence="7 16" id="KW-0812">Transmembrane</keyword>
<dbReference type="HAMAP" id="MF_00427">
    <property type="entry name" value="NqrC"/>
    <property type="match status" value="1"/>
</dbReference>
<dbReference type="GO" id="GO:0010181">
    <property type="term" value="F:FMN binding"/>
    <property type="evidence" value="ECO:0007669"/>
    <property type="project" value="UniProtKB-UniRule"/>
</dbReference>
<evidence type="ECO:0000256" key="11">
    <source>
        <dbReference type="ARBA" id="ARBA00023053"/>
    </source>
</evidence>
<comment type="subcellular location">
    <subcellularLocation>
        <location evidence="16">Cell membrane</location>
        <topology evidence="16">Single-pass membrane protein</topology>
    </subcellularLocation>
</comment>
<evidence type="ECO:0000313" key="20">
    <source>
        <dbReference type="Proteomes" id="UP000486602"/>
    </source>
</evidence>
<dbReference type="EC" id="7.2.1.1" evidence="16 17"/>
<evidence type="ECO:0000256" key="1">
    <source>
        <dbReference type="ARBA" id="ARBA00022448"/>
    </source>
</evidence>
<evidence type="ECO:0000313" key="19">
    <source>
        <dbReference type="EMBL" id="NEN23597.1"/>
    </source>
</evidence>
<keyword evidence="3" id="KW-0997">Cell inner membrane</keyword>
<comment type="catalytic activity">
    <reaction evidence="16 17">
        <text>a ubiquinone + n Na(+)(in) + NADH + H(+) = a ubiquinol + n Na(+)(out) + NAD(+)</text>
        <dbReference type="Rhea" id="RHEA:47748"/>
        <dbReference type="Rhea" id="RHEA-COMP:9565"/>
        <dbReference type="Rhea" id="RHEA-COMP:9566"/>
        <dbReference type="ChEBI" id="CHEBI:15378"/>
        <dbReference type="ChEBI" id="CHEBI:16389"/>
        <dbReference type="ChEBI" id="CHEBI:17976"/>
        <dbReference type="ChEBI" id="CHEBI:29101"/>
        <dbReference type="ChEBI" id="CHEBI:57540"/>
        <dbReference type="ChEBI" id="CHEBI:57945"/>
        <dbReference type="EC" id="7.2.1.1"/>
    </reaction>
</comment>
<evidence type="ECO:0000259" key="18">
    <source>
        <dbReference type="SMART" id="SM00900"/>
    </source>
</evidence>
<dbReference type="GO" id="GO:0016655">
    <property type="term" value="F:oxidoreductase activity, acting on NAD(P)H, quinone or similar compound as acceptor"/>
    <property type="evidence" value="ECO:0007669"/>
    <property type="project" value="UniProtKB-UniRule"/>
</dbReference>
<evidence type="ECO:0000256" key="9">
    <source>
        <dbReference type="ARBA" id="ARBA00022989"/>
    </source>
</evidence>
<comment type="similarity">
    <text evidence="16 17">Belongs to the NqrC family.</text>
</comment>
<keyword evidence="8 16" id="KW-1278">Translocase</keyword>
<keyword evidence="14 16" id="KW-0472">Membrane</keyword>
<keyword evidence="15 16" id="KW-0739">Sodium transport</keyword>
<keyword evidence="5 16" id="KW-0285">Flavoprotein</keyword>
<comment type="cofactor">
    <cofactor evidence="16 17">
        <name>FMN</name>
        <dbReference type="ChEBI" id="CHEBI:58210"/>
    </cofactor>
</comment>
<feature type="modified residue" description="FMN phosphoryl threonine" evidence="16">
    <location>
        <position position="220"/>
    </location>
</feature>
<dbReference type="GO" id="GO:0005886">
    <property type="term" value="C:plasma membrane"/>
    <property type="evidence" value="ECO:0007669"/>
    <property type="project" value="UniProtKB-SubCell"/>
</dbReference>
<gene>
    <name evidence="16 19" type="primary">nqrC</name>
    <name evidence="19" type="ORF">G3O08_08795</name>
</gene>
<protein>
    <recommendedName>
        <fullName evidence="16 17">Na(+)-translocating NADH-quinone reductase subunit C</fullName>
        <shortName evidence="16 17">Na(+)-NQR subunit C</shortName>
        <shortName evidence="16 17">Na(+)-translocating NQR subunit C</shortName>
        <ecNumber evidence="16 17">7.2.1.1</ecNumber>
    </recommendedName>
    <alternativeName>
        <fullName evidence="16 17">NQR complex subunit C</fullName>
    </alternativeName>
    <alternativeName>
        <fullName evidence="16 17">NQR-1 subunit C</fullName>
    </alternativeName>
</protein>
<comment type="caution">
    <text evidence="19">The sequence shown here is derived from an EMBL/GenBank/DDBJ whole genome shotgun (WGS) entry which is preliminary data.</text>
</comment>
<name>A0A7K3WPM4_9FLAO</name>
<evidence type="ECO:0000256" key="10">
    <source>
        <dbReference type="ARBA" id="ARBA00023027"/>
    </source>
</evidence>
<dbReference type="PIRSF" id="PIRSF009437">
    <property type="entry name" value="NQR-1_subunit_C"/>
    <property type="match status" value="1"/>
</dbReference>
<organism evidence="19 20">
    <name type="scientific">Cryomorpha ignava</name>
    <dbReference type="NCBI Taxonomy" id="101383"/>
    <lineage>
        <taxon>Bacteria</taxon>
        <taxon>Pseudomonadati</taxon>
        <taxon>Bacteroidota</taxon>
        <taxon>Flavobacteriia</taxon>
        <taxon>Flavobacteriales</taxon>
        <taxon>Cryomorphaceae</taxon>
        <taxon>Cryomorpha</taxon>
    </lineage>
</organism>
<evidence type="ECO:0000256" key="6">
    <source>
        <dbReference type="ARBA" id="ARBA00022643"/>
    </source>
</evidence>
<evidence type="ECO:0000256" key="4">
    <source>
        <dbReference type="ARBA" id="ARBA00022553"/>
    </source>
</evidence>
<dbReference type="PANTHER" id="PTHR37838">
    <property type="entry name" value="NA(+)-TRANSLOCATING NADH-QUINONE REDUCTASE SUBUNIT C"/>
    <property type="match status" value="1"/>
</dbReference>
<dbReference type="AlphaFoldDB" id="A0A7K3WPM4"/>
<evidence type="ECO:0000256" key="14">
    <source>
        <dbReference type="ARBA" id="ARBA00023136"/>
    </source>
</evidence>
<dbReference type="EMBL" id="JAAGVY010000013">
    <property type="protein sequence ID" value="NEN23597.1"/>
    <property type="molecule type" value="Genomic_DNA"/>
</dbReference>
<keyword evidence="11 16" id="KW-0915">Sodium</keyword>
<keyword evidence="4 16" id="KW-0597">Phosphoprotein</keyword>
<reference evidence="19 20" key="1">
    <citation type="submission" date="2020-02" db="EMBL/GenBank/DDBJ databases">
        <title>Out from the shadows clarifying the taxonomy of the family Cryomorphaceae and related taxa by utilizing the GTDB taxonomic framework.</title>
        <authorList>
            <person name="Bowman J.P."/>
        </authorList>
    </citation>
    <scope>NUCLEOTIDE SEQUENCE [LARGE SCALE GENOMIC DNA]</scope>
    <source>
        <strain evidence="19 20">QSSC 1-22</strain>
    </source>
</reference>